<reference evidence="1" key="2">
    <citation type="journal article" date="2021" name="PeerJ">
        <title>Extensive microbial diversity within the chicken gut microbiome revealed by metagenomics and culture.</title>
        <authorList>
            <person name="Gilroy R."/>
            <person name="Ravi A."/>
            <person name="Getino M."/>
            <person name="Pursley I."/>
            <person name="Horton D.L."/>
            <person name="Alikhan N.F."/>
            <person name="Baker D."/>
            <person name="Gharbi K."/>
            <person name="Hall N."/>
            <person name="Watson M."/>
            <person name="Adriaenssens E.M."/>
            <person name="Foster-Nyarko E."/>
            <person name="Jarju S."/>
            <person name="Secka A."/>
            <person name="Antonio M."/>
            <person name="Oren A."/>
            <person name="Chaudhuri R.R."/>
            <person name="La Ragione R."/>
            <person name="Hildebrand F."/>
            <person name="Pallen M.J."/>
        </authorList>
    </citation>
    <scope>NUCLEOTIDE SEQUENCE</scope>
    <source>
        <strain evidence="1">B1-20833</strain>
    </source>
</reference>
<name>A0A9D9EQA9_9BACT</name>
<evidence type="ECO:0000313" key="1">
    <source>
        <dbReference type="EMBL" id="MBO8451669.1"/>
    </source>
</evidence>
<protein>
    <submittedName>
        <fullName evidence="1">Uracil-DNA glycosylase family protein</fullName>
    </submittedName>
</protein>
<dbReference type="AlphaFoldDB" id="A0A9D9EQA9"/>
<evidence type="ECO:0000313" key="2">
    <source>
        <dbReference type="Proteomes" id="UP000823661"/>
    </source>
</evidence>
<accession>A0A9D9EQA9</accession>
<sequence>MLGSFPPKENRWSMNFFYPNFNNDMWRIIGLVFFGDRDHFISMPEKKFNKDMITDFCRKYGLALYDTAYEVRRLKDNASDKFLEIVTAADIPAMLHDMPRCNAIITTGEKASETVAAQFGCQVPKTGEHIGLTLPAASYPLSWTPLPIGGSAADDIYADRHIEFYRLPSSSRAYPLSLERKAEAYSILTTLLEGDRP</sequence>
<reference evidence="1" key="1">
    <citation type="submission" date="2020-10" db="EMBL/GenBank/DDBJ databases">
        <authorList>
            <person name="Gilroy R."/>
        </authorList>
    </citation>
    <scope>NUCLEOTIDE SEQUENCE</scope>
    <source>
        <strain evidence="1">B1-20833</strain>
    </source>
</reference>
<gene>
    <name evidence="1" type="ORF">IAC06_02130</name>
</gene>
<dbReference type="InterPro" id="IPR036895">
    <property type="entry name" value="Uracil-DNA_glycosylase-like_sf"/>
</dbReference>
<dbReference type="SUPFAM" id="SSF52141">
    <property type="entry name" value="Uracil-DNA glycosylase-like"/>
    <property type="match status" value="1"/>
</dbReference>
<dbReference type="Gene3D" id="3.40.470.10">
    <property type="entry name" value="Uracil-DNA glycosylase-like domain"/>
    <property type="match status" value="1"/>
</dbReference>
<comment type="caution">
    <text evidence="1">The sequence shown here is derived from an EMBL/GenBank/DDBJ whole genome shotgun (WGS) entry which is preliminary data.</text>
</comment>
<dbReference type="Proteomes" id="UP000823661">
    <property type="component" value="Unassembled WGS sequence"/>
</dbReference>
<organism evidence="1 2">
    <name type="scientific">Candidatus Cryptobacteroides intestinavium</name>
    <dbReference type="NCBI Taxonomy" id="2840766"/>
    <lineage>
        <taxon>Bacteria</taxon>
        <taxon>Pseudomonadati</taxon>
        <taxon>Bacteroidota</taxon>
        <taxon>Bacteroidia</taxon>
        <taxon>Bacteroidales</taxon>
        <taxon>Candidatus Cryptobacteroides</taxon>
    </lineage>
</organism>
<proteinExistence type="predicted"/>
<dbReference type="EMBL" id="JADIMI010000018">
    <property type="protein sequence ID" value="MBO8451669.1"/>
    <property type="molecule type" value="Genomic_DNA"/>
</dbReference>